<dbReference type="Pfam" id="PF00903">
    <property type="entry name" value="Glyoxalase"/>
    <property type="match status" value="1"/>
</dbReference>
<feature type="domain" description="VOC" evidence="1">
    <location>
        <begin position="104"/>
        <end position="217"/>
    </location>
</feature>
<reference evidence="3" key="1">
    <citation type="journal article" date="2019" name="Int. J. Syst. Evol. Microbiol.">
        <title>The Global Catalogue of Microorganisms (GCM) 10K type strain sequencing project: providing services to taxonomists for standard genome sequencing and annotation.</title>
        <authorList>
            <consortium name="The Broad Institute Genomics Platform"/>
            <consortium name="The Broad Institute Genome Sequencing Center for Infectious Disease"/>
            <person name="Wu L."/>
            <person name="Ma J."/>
        </authorList>
    </citation>
    <scope>NUCLEOTIDE SEQUENCE [LARGE SCALE GENOMIC DNA]</scope>
    <source>
        <strain evidence="3">NBRC 103632</strain>
    </source>
</reference>
<dbReference type="InterPro" id="IPR029068">
    <property type="entry name" value="Glyas_Bleomycin-R_OHBP_Dase"/>
</dbReference>
<accession>A0ABV9F4J1</accession>
<gene>
    <name evidence="2" type="ORF">ACFO3E_16265</name>
</gene>
<dbReference type="Gene3D" id="3.10.180.10">
    <property type="entry name" value="2,3-Dihydroxybiphenyl 1,2-Dioxygenase, domain 1"/>
    <property type="match status" value="1"/>
</dbReference>
<evidence type="ECO:0000313" key="2">
    <source>
        <dbReference type="EMBL" id="MFC4595715.1"/>
    </source>
</evidence>
<dbReference type="InterPro" id="IPR037523">
    <property type="entry name" value="VOC_core"/>
</dbReference>
<proteinExistence type="predicted"/>
<sequence>MRLAKPAVDVGLSTNRPDAHLTFWRDQVGLALDAHLPIGPHQIQHRFHAGGSIVKVNGFAEPLPDGPRAGYREVLIAREMASIPTQLVDPDGSALTIVPPGFEGIGQIGIRIAVRDLAAHRRFYTQCLGLPEEGVGRFRAGETLLILEEDPQANPDAAQPSVGWRYITFQIFKADEAHSHALVHGAREARPPTTLRDVARFSIIRDPDGNAIELSQRASIVGNLD</sequence>
<evidence type="ECO:0000313" key="3">
    <source>
        <dbReference type="Proteomes" id="UP001595957"/>
    </source>
</evidence>
<organism evidence="2 3">
    <name type="scientific">Sphingobium tyrosinilyticum</name>
    <dbReference type="NCBI Taxonomy" id="2715436"/>
    <lineage>
        <taxon>Bacteria</taxon>
        <taxon>Pseudomonadati</taxon>
        <taxon>Pseudomonadota</taxon>
        <taxon>Alphaproteobacteria</taxon>
        <taxon>Sphingomonadales</taxon>
        <taxon>Sphingomonadaceae</taxon>
        <taxon>Sphingobium</taxon>
    </lineage>
</organism>
<dbReference type="PROSITE" id="PS51819">
    <property type="entry name" value="VOC"/>
    <property type="match status" value="1"/>
</dbReference>
<dbReference type="InterPro" id="IPR004360">
    <property type="entry name" value="Glyas_Fos-R_dOase_dom"/>
</dbReference>
<keyword evidence="3" id="KW-1185">Reference proteome</keyword>
<dbReference type="RefSeq" id="WP_380806241.1">
    <property type="nucleotide sequence ID" value="NZ_JBHSFZ010000058.1"/>
</dbReference>
<protein>
    <submittedName>
        <fullName evidence="2">VOC family protein</fullName>
    </submittedName>
</protein>
<name>A0ABV9F4J1_9SPHN</name>
<dbReference type="Proteomes" id="UP001595957">
    <property type="component" value="Unassembled WGS sequence"/>
</dbReference>
<dbReference type="SUPFAM" id="SSF54593">
    <property type="entry name" value="Glyoxalase/Bleomycin resistance protein/Dihydroxybiphenyl dioxygenase"/>
    <property type="match status" value="1"/>
</dbReference>
<evidence type="ECO:0000259" key="1">
    <source>
        <dbReference type="PROSITE" id="PS51819"/>
    </source>
</evidence>
<comment type="caution">
    <text evidence="2">The sequence shown here is derived from an EMBL/GenBank/DDBJ whole genome shotgun (WGS) entry which is preliminary data.</text>
</comment>
<dbReference type="EMBL" id="JBHSFZ010000058">
    <property type="protein sequence ID" value="MFC4595715.1"/>
    <property type="molecule type" value="Genomic_DNA"/>
</dbReference>